<gene>
    <name evidence="5" type="ORF">PGRAT_02680</name>
</gene>
<dbReference type="GO" id="GO:0046353">
    <property type="term" value="F:aminoglycoside 3-N-acetyltransferase activity"/>
    <property type="evidence" value="ECO:0007669"/>
    <property type="project" value="UniProtKB-EC"/>
</dbReference>
<dbReference type="Pfam" id="PF02522">
    <property type="entry name" value="Antibiotic_NAT"/>
    <property type="match status" value="1"/>
</dbReference>
<protein>
    <recommendedName>
        <fullName evidence="4">Aminoglycoside N(3)-acetyltransferase</fullName>
        <ecNumber evidence="4">2.3.1.-</ecNumber>
    </recommendedName>
</protein>
<dbReference type="EMBL" id="CP009287">
    <property type="protein sequence ID" value="AIQ66677.1"/>
    <property type="molecule type" value="Genomic_DNA"/>
</dbReference>
<dbReference type="PANTHER" id="PTHR11104">
    <property type="entry name" value="AMINOGLYCOSIDE N3-ACETYLTRANSFERASE"/>
    <property type="match status" value="1"/>
</dbReference>
<dbReference type="GO" id="GO:0046677">
    <property type="term" value="P:response to antibiotic"/>
    <property type="evidence" value="ECO:0007669"/>
    <property type="project" value="UniProtKB-KW"/>
</dbReference>
<comment type="similarity">
    <text evidence="1 4">Belongs to the antibiotic N-acetyltransferase family.</text>
</comment>
<evidence type="ECO:0000313" key="6">
    <source>
        <dbReference type="Proteomes" id="UP000029500"/>
    </source>
</evidence>
<accession>A0A089M0H2</accession>
<comment type="catalytic activity">
    <reaction evidence="4">
        <text>a 2-deoxystreptamine antibiotic + acetyl-CoA = an N(3)-acetyl-2-deoxystreptamine antibiotic + CoA + H(+)</text>
        <dbReference type="Rhea" id="RHEA:12665"/>
        <dbReference type="ChEBI" id="CHEBI:15378"/>
        <dbReference type="ChEBI" id="CHEBI:57287"/>
        <dbReference type="ChEBI" id="CHEBI:57288"/>
        <dbReference type="ChEBI" id="CHEBI:57921"/>
        <dbReference type="ChEBI" id="CHEBI:77452"/>
        <dbReference type="EC" id="2.3.1.81"/>
    </reaction>
</comment>
<keyword evidence="3 4" id="KW-0012">Acyltransferase</keyword>
<dbReference type="PANTHER" id="PTHR11104:SF0">
    <property type="entry name" value="SPBETA PROPHAGE-DERIVED AMINOGLYCOSIDE N(3')-ACETYLTRANSFERASE-LIKE PROTEIN YOKD"/>
    <property type="match status" value="1"/>
</dbReference>
<evidence type="ECO:0000256" key="4">
    <source>
        <dbReference type="RuleBase" id="RU365031"/>
    </source>
</evidence>
<dbReference type="InterPro" id="IPR003679">
    <property type="entry name" value="Amioglycoside_AcTrfase"/>
</dbReference>
<evidence type="ECO:0000256" key="1">
    <source>
        <dbReference type="ARBA" id="ARBA00006383"/>
    </source>
</evidence>
<evidence type="ECO:0000256" key="2">
    <source>
        <dbReference type="ARBA" id="ARBA00022679"/>
    </source>
</evidence>
<dbReference type="AlphaFoldDB" id="A0A089M0H2"/>
<organism evidence="5 6">
    <name type="scientific">Paenibacillus graminis</name>
    <dbReference type="NCBI Taxonomy" id="189425"/>
    <lineage>
        <taxon>Bacteria</taxon>
        <taxon>Bacillati</taxon>
        <taxon>Bacillota</taxon>
        <taxon>Bacilli</taxon>
        <taxon>Bacillales</taxon>
        <taxon>Paenibacillaceae</taxon>
        <taxon>Paenibacillus</taxon>
    </lineage>
</organism>
<evidence type="ECO:0000256" key="3">
    <source>
        <dbReference type="ARBA" id="ARBA00023315"/>
    </source>
</evidence>
<dbReference type="InterPro" id="IPR028345">
    <property type="entry name" value="Antibiotic_NAT-like"/>
</dbReference>
<reference evidence="5 6" key="1">
    <citation type="submission" date="2014-08" db="EMBL/GenBank/DDBJ databases">
        <title>Comparative genomics of the Paenibacillus odorifer group.</title>
        <authorList>
            <person name="den Bakker H.C."/>
            <person name="Tsai Y.-C."/>
            <person name="Martin N."/>
            <person name="Korlach J."/>
            <person name="Wiedmann M."/>
        </authorList>
    </citation>
    <scope>NUCLEOTIDE SEQUENCE [LARGE SCALE GENOMIC DNA]</scope>
    <source>
        <strain evidence="5 6">DSM 15220</strain>
    </source>
</reference>
<proteinExistence type="inferred from homology"/>
<dbReference type="EC" id="2.3.1.-" evidence="4"/>
<dbReference type="Proteomes" id="UP000029500">
    <property type="component" value="Chromosome"/>
</dbReference>
<evidence type="ECO:0000313" key="5">
    <source>
        <dbReference type="EMBL" id="AIQ66677.1"/>
    </source>
</evidence>
<keyword evidence="4" id="KW-0046">Antibiotic resistance</keyword>
<keyword evidence="6" id="KW-1185">Reference proteome</keyword>
<dbReference type="HOGENOM" id="CLU_060091_0_0_9"/>
<keyword evidence="2 4" id="KW-0808">Transferase</keyword>
<dbReference type="KEGG" id="pgm:PGRAT_02680"/>
<dbReference type="SUPFAM" id="SSF110710">
    <property type="entry name" value="TTHA0583/YokD-like"/>
    <property type="match status" value="1"/>
</dbReference>
<dbReference type="eggNOG" id="COG2746">
    <property type="taxonomic scope" value="Bacteria"/>
</dbReference>
<dbReference type="OrthoDB" id="7330654at2"/>
<sequence length="267" mass="29546">MEEVQGELITVETLAADFQRLGVREGMTLLLHSSFKSLGQWVAGGPVAVILALEQVLGEEGTLVMPTHSSDLTDPSGWSNPPVPEAWWQSIREHMPAYDPDLTLLRGMGVIPETFRKQKGVKRSSHPISSFAAWGRHRDEIIDGHALDYAFGEQSPLARIYDLKGSVLLLGVDSLNNTSLHLAEYRAEYAGKQEVTAGAPMLVDGARQWVEFRDYNWNSDDFAAIGGDFGQETGQITYGKVAAAPAQLIPQREIVDYAVKWLEQRRV</sequence>
<dbReference type="RefSeq" id="WP_025705285.1">
    <property type="nucleotide sequence ID" value="NZ_CP009287.1"/>
</dbReference>
<name>A0A089M0H2_9BACL</name>